<dbReference type="PROSITE" id="PS51257">
    <property type="entry name" value="PROKAR_LIPOPROTEIN"/>
    <property type="match status" value="1"/>
</dbReference>
<evidence type="ECO:0000313" key="3">
    <source>
        <dbReference type="Proteomes" id="UP000184066"/>
    </source>
</evidence>
<feature type="chain" id="PRO_5009929348" description="Haem-binding uptake Tiki superfamily ChaN domain-containing protein" evidence="1">
    <location>
        <begin position="33"/>
        <end position="331"/>
    </location>
</feature>
<organism evidence="2 3">
    <name type="scientific">Oceanicella actignis</name>
    <dbReference type="NCBI Taxonomy" id="1189325"/>
    <lineage>
        <taxon>Bacteria</taxon>
        <taxon>Pseudomonadati</taxon>
        <taxon>Pseudomonadota</taxon>
        <taxon>Alphaproteobacteria</taxon>
        <taxon>Rhodobacterales</taxon>
        <taxon>Paracoccaceae</taxon>
        <taxon>Oceanicella</taxon>
    </lineage>
</organism>
<protein>
    <recommendedName>
        <fullName evidence="4">Haem-binding uptake Tiki superfamily ChaN domain-containing protein</fullName>
    </recommendedName>
</protein>
<dbReference type="STRING" id="1189325.SAMN04488119_104164"/>
<evidence type="ECO:0000256" key="1">
    <source>
        <dbReference type="SAM" id="SignalP"/>
    </source>
</evidence>
<dbReference type="OrthoDB" id="8883291at2"/>
<dbReference type="SUPFAM" id="SSF52266">
    <property type="entry name" value="SGNH hydrolase"/>
    <property type="match status" value="1"/>
</dbReference>
<feature type="signal peptide" evidence="1">
    <location>
        <begin position="1"/>
        <end position="32"/>
    </location>
</feature>
<dbReference type="InterPro" id="IPR036514">
    <property type="entry name" value="SGNH_hydro_sf"/>
</dbReference>
<reference evidence="2 3" key="1">
    <citation type="submission" date="2016-12" db="EMBL/GenBank/DDBJ databases">
        <authorList>
            <person name="Song W.-J."/>
            <person name="Kurnit D.M."/>
        </authorList>
    </citation>
    <scope>NUCLEOTIDE SEQUENCE [LARGE SCALE GENOMIC DNA]</scope>
    <source>
        <strain evidence="2 3">CGMCC 1.10808</strain>
    </source>
</reference>
<dbReference type="GO" id="GO:0016788">
    <property type="term" value="F:hydrolase activity, acting on ester bonds"/>
    <property type="evidence" value="ECO:0007669"/>
    <property type="project" value="UniProtKB-ARBA"/>
</dbReference>
<name>A0A1M7T4Z9_9RHOB</name>
<dbReference type="EMBL" id="FRDL01000004">
    <property type="protein sequence ID" value="SHN65778.1"/>
    <property type="molecule type" value="Genomic_DNA"/>
</dbReference>
<keyword evidence="1" id="KW-0732">Signal</keyword>
<dbReference type="AlphaFoldDB" id="A0A1M7T4Z9"/>
<dbReference type="Gene3D" id="3.40.50.1110">
    <property type="entry name" value="SGNH hydrolase"/>
    <property type="match status" value="1"/>
</dbReference>
<accession>A0A1M7T4Z9</accession>
<evidence type="ECO:0000313" key="2">
    <source>
        <dbReference type="EMBL" id="SHN65778.1"/>
    </source>
</evidence>
<dbReference type="Proteomes" id="UP000184066">
    <property type="component" value="Unassembled WGS sequence"/>
</dbReference>
<sequence>MSRGAWFILARRPLRRAWALAALALSACGLTARCAPQGLDDASMRALYAQPASAPDRPLRVFHLGHSLVGRDMPEMLRQLADAAMGPGHDHASQLGWGTSLREHWEPDLPINGFETENAHPRFRPAAEALAGGGYDAVVLTEMVEIRDAIRWHDSWDYLRRWAALAWQGNPDARVCLYETWPARDRDEAAWLARLDADPDEFWRGRILRPALAALRDQGIERPICVIPAGSALAILDRLLRDEGPADGLRRAGDLFSDDIHLNDQGNYMMALIHFAVLYGRDPRGLPRALRKADGAPAHAPGPAAAALMQRAAWLAVLGDPLTGLRPEAAR</sequence>
<evidence type="ECO:0008006" key="4">
    <source>
        <dbReference type="Google" id="ProtNLM"/>
    </source>
</evidence>
<gene>
    <name evidence="2" type="ORF">SAMN05216200_104164</name>
</gene>
<keyword evidence="3" id="KW-1185">Reference proteome</keyword>
<proteinExistence type="predicted"/>
<dbReference type="RefSeq" id="WP_072747120.1">
    <property type="nucleotide sequence ID" value="NZ_FOHL01000004.1"/>
</dbReference>